<keyword evidence="8" id="KW-1185">Reference proteome</keyword>
<evidence type="ECO:0000313" key="7">
    <source>
        <dbReference type="EMBL" id="KAL2267397.1"/>
    </source>
</evidence>
<dbReference type="InterPro" id="IPR012919">
    <property type="entry name" value="SUN_dom"/>
</dbReference>
<dbReference type="InterPro" id="IPR045119">
    <property type="entry name" value="SUN1-5"/>
</dbReference>
<feature type="compositionally biased region" description="Basic and acidic residues" evidence="5">
    <location>
        <begin position="467"/>
        <end position="476"/>
    </location>
</feature>
<organism evidence="7 8">
    <name type="scientific">Remersonia thermophila</name>
    <dbReference type="NCBI Taxonomy" id="72144"/>
    <lineage>
        <taxon>Eukaryota</taxon>
        <taxon>Fungi</taxon>
        <taxon>Dikarya</taxon>
        <taxon>Ascomycota</taxon>
        <taxon>Pezizomycotina</taxon>
        <taxon>Sordariomycetes</taxon>
        <taxon>Sordariomycetidae</taxon>
        <taxon>Sordariales</taxon>
        <taxon>Sordariales incertae sedis</taxon>
        <taxon>Remersonia</taxon>
    </lineage>
</organism>
<dbReference type="PANTHER" id="PTHR12911">
    <property type="entry name" value="SAD1/UNC-84-LIKE PROTEIN-RELATED"/>
    <property type="match status" value="1"/>
</dbReference>
<feature type="compositionally biased region" description="Basic and acidic residues" evidence="5">
    <location>
        <begin position="96"/>
        <end position="118"/>
    </location>
</feature>
<feature type="compositionally biased region" description="Polar residues" evidence="5">
    <location>
        <begin position="327"/>
        <end position="336"/>
    </location>
</feature>
<evidence type="ECO:0000256" key="5">
    <source>
        <dbReference type="SAM" id="MobiDB-lite"/>
    </source>
</evidence>
<feature type="region of interest" description="Disordered" evidence="5">
    <location>
        <begin position="327"/>
        <end position="476"/>
    </location>
</feature>
<dbReference type="PANTHER" id="PTHR12911:SF8">
    <property type="entry name" value="KLAROID PROTEIN-RELATED"/>
    <property type="match status" value="1"/>
</dbReference>
<keyword evidence="2" id="KW-0812">Transmembrane</keyword>
<keyword evidence="4" id="KW-0472">Membrane</keyword>
<evidence type="ECO:0000256" key="2">
    <source>
        <dbReference type="ARBA" id="ARBA00022692"/>
    </source>
</evidence>
<feature type="compositionally biased region" description="Pro residues" evidence="5">
    <location>
        <begin position="368"/>
        <end position="380"/>
    </location>
</feature>
<protein>
    <recommendedName>
        <fullName evidence="6">SUN domain-containing protein</fullName>
    </recommendedName>
</protein>
<feature type="compositionally biased region" description="Polar residues" evidence="5">
    <location>
        <begin position="414"/>
        <end position="427"/>
    </location>
</feature>
<evidence type="ECO:0000256" key="4">
    <source>
        <dbReference type="ARBA" id="ARBA00023136"/>
    </source>
</evidence>
<dbReference type="EMBL" id="JAZGUE010000004">
    <property type="protein sequence ID" value="KAL2267397.1"/>
    <property type="molecule type" value="Genomic_DNA"/>
</dbReference>
<feature type="domain" description="SUN" evidence="6">
    <location>
        <begin position="789"/>
        <end position="1000"/>
    </location>
</feature>
<reference evidence="7 8" key="1">
    <citation type="journal article" date="2024" name="Commun. Biol.">
        <title>Comparative genomic analysis of thermophilic fungi reveals convergent evolutionary adaptations and gene losses.</title>
        <authorList>
            <person name="Steindorff A.S."/>
            <person name="Aguilar-Pontes M.V."/>
            <person name="Robinson A.J."/>
            <person name="Andreopoulos B."/>
            <person name="LaButti K."/>
            <person name="Kuo A."/>
            <person name="Mondo S."/>
            <person name="Riley R."/>
            <person name="Otillar R."/>
            <person name="Haridas S."/>
            <person name="Lipzen A."/>
            <person name="Grimwood J."/>
            <person name="Schmutz J."/>
            <person name="Clum A."/>
            <person name="Reid I.D."/>
            <person name="Moisan M.C."/>
            <person name="Butler G."/>
            <person name="Nguyen T.T.M."/>
            <person name="Dewar K."/>
            <person name="Conant G."/>
            <person name="Drula E."/>
            <person name="Henrissat B."/>
            <person name="Hansel C."/>
            <person name="Singer S."/>
            <person name="Hutchinson M.I."/>
            <person name="de Vries R.P."/>
            <person name="Natvig D.O."/>
            <person name="Powell A.J."/>
            <person name="Tsang A."/>
            <person name="Grigoriev I.V."/>
        </authorList>
    </citation>
    <scope>NUCLEOTIDE SEQUENCE [LARGE SCALE GENOMIC DNA]</scope>
    <source>
        <strain evidence="7 8">ATCC 22073</strain>
    </source>
</reference>
<dbReference type="GeneID" id="98125833"/>
<accession>A0ABR4DAL5</accession>
<dbReference type="Gene3D" id="2.60.120.260">
    <property type="entry name" value="Galactose-binding domain-like"/>
    <property type="match status" value="1"/>
</dbReference>
<keyword evidence="3" id="KW-1133">Transmembrane helix</keyword>
<evidence type="ECO:0000256" key="3">
    <source>
        <dbReference type="ARBA" id="ARBA00022989"/>
    </source>
</evidence>
<comment type="subcellular location">
    <subcellularLocation>
        <location evidence="1">Membrane</location>
    </subcellularLocation>
</comment>
<evidence type="ECO:0000259" key="6">
    <source>
        <dbReference type="PROSITE" id="PS51469"/>
    </source>
</evidence>
<evidence type="ECO:0000313" key="8">
    <source>
        <dbReference type="Proteomes" id="UP001600064"/>
    </source>
</evidence>
<comment type="caution">
    <text evidence="7">The sequence shown here is derived from an EMBL/GenBank/DDBJ whole genome shotgun (WGS) entry which is preliminary data.</text>
</comment>
<feature type="region of interest" description="Disordered" evidence="5">
    <location>
        <begin position="1"/>
        <end position="236"/>
    </location>
</feature>
<dbReference type="RefSeq" id="XP_070866124.1">
    <property type="nucleotide sequence ID" value="XM_071011189.1"/>
</dbReference>
<feature type="region of interest" description="Disordered" evidence="5">
    <location>
        <begin position="266"/>
        <end position="289"/>
    </location>
</feature>
<feature type="compositionally biased region" description="Low complexity" evidence="5">
    <location>
        <begin position="395"/>
        <end position="406"/>
    </location>
</feature>
<dbReference type="Proteomes" id="UP001600064">
    <property type="component" value="Unassembled WGS sequence"/>
</dbReference>
<gene>
    <name evidence="7" type="ORF">VTJ83DRAFT_4674</name>
</gene>
<evidence type="ECO:0000256" key="1">
    <source>
        <dbReference type="ARBA" id="ARBA00004370"/>
    </source>
</evidence>
<feature type="compositionally biased region" description="Polar residues" evidence="5">
    <location>
        <begin position="1"/>
        <end position="25"/>
    </location>
</feature>
<proteinExistence type="predicted"/>
<sequence length="1002" mass="110584">MDSSQSTLVSSGSFEGGSQDSSQGTIVMPPRRRVRTPASPASPRGSTPARDRAAISKTPIPAKYSTSYGSPMTQLPDRSNITGGGNVTKAAAEIFTRVKRDNIAAETRRRQREEERAARAGSPLAQVTQPPAEVPKPSSTLGAGGRGATVESENPEEEEPSQKRRSPRKRSRDKEAEALAQKEQQERDKKLKEERAAEKRRQERAAAAELRKEQKRLEAERREHEKRERQRIEQQRIEQDRIEQERIEQEIREKKEAQQRFEQERLAKALADQEEALRQAADAAAMPPPSHLGSADFVHLTPIPVAFTDDAVRPGSVRSFIEEQTLFNNAEVQTPVPSRPSQSSAPLVPPPPPPPRRPEPVASEQPRQPAPAPPAPPASPPSVLKKPPKRLGGTPASRPPAASSSPDLDRPAAKSSSRLAPPETTSPSEKRTFSSYVAGLRNGVHPPPPKMDAIFDDSASSLVSESEEPRPHWTESKPSRTAWSVAKFVLAAFILVNALRFVQHHATLPSTAESLSGLTRWPSKIGQLLPSPSLPSFSLFKPKARHPSGILSEDQYESLRRWFEQRNARVDDAIDELRSVLPQVVSVKKDWKGRISVGEPFWAALRSRILADKQIVSLDYKGRLSEEHWKAIQQRLQEAGLHVTGKDVESIIKDKGPAAWEKWLRDNKQKVTAILGQGQAGKAKAGSGETLVSKEQFVAELRDQLASHKSDIDAEIDRLRTELKKIVPEVQKIAAQGGLTKAEASTMIQKMVDYEVTRRIVHFGHKSGSKNAIDAMFSQRVNFFSPGNNALIDSSLTSPTYVLSLPPVGSRDWLKSSGQQPGFVSDARIALMPWTDAGQCWCAGILSRSNDTNPAALGVTLAALVVPQHVVMEHIEPGATNDPQSMPRDVELWGYYPDKARLQRVRDWADRSLPDPAAAARGPAASKHTNDLLRQGFARIGQFTYEYKGRDNGVFVYNLSNELAQRGIGATDRMVIRALTNHGAKDHTCFYRVRMYGNVVDV</sequence>
<feature type="compositionally biased region" description="Polar residues" evidence="5">
    <location>
        <begin position="64"/>
        <end position="81"/>
    </location>
</feature>
<name>A0ABR4DAL5_9PEZI</name>
<dbReference type="PROSITE" id="PS51469">
    <property type="entry name" value="SUN"/>
    <property type="match status" value="1"/>
</dbReference>
<feature type="compositionally biased region" description="Basic and acidic residues" evidence="5">
    <location>
        <begin position="183"/>
        <end position="236"/>
    </location>
</feature>